<dbReference type="GO" id="GO:0022857">
    <property type="term" value="F:transmembrane transporter activity"/>
    <property type="evidence" value="ECO:0007669"/>
    <property type="project" value="TreeGrafter"/>
</dbReference>
<organism evidence="8 9">
    <name type="scientific">Odoribacter splanchnicus</name>
    <dbReference type="NCBI Taxonomy" id="28118"/>
    <lineage>
        <taxon>Bacteria</taxon>
        <taxon>Pseudomonadati</taxon>
        <taxon>Bacteroidota</taxon>
        <taxon>Bacteroidia</taxon>
        <taxon>Bacteroidales</taxon>
        <taxon>Odoribacteraceae</taxon>
        <taxon>Odoribacter</taxon>
    </lineage>
</organism>
<feature type="transmembrane region" description="Helical" evidence="6">
    <location>
        <begin position="167"/>
        <end position="188"/>
    </location>
</feature>
<dbReference type="RefSeq" id="WP_217774169.1">
    <property type="nucleotide sequence ID" value="NZ_JAHONW010000031.1"/>
</dbReference>
<evidence type="ECO:0000256" key="3">
    <source>
        <dbReference type="ARBA" id="ARBA00022692"/>
    </source>
</evidence>
<evidence type="ECO:0000256" key="5">
    <source>
        <dbReference type="ARBA" id="ARBA00023136"/>
    </source>
</evidence>
<name>A0AAW5C3N9_9BACT</name>
<dbReference type="InterPro" id="IPR050250">
    <property type="entry name" value="Macrolide_Exporter_MacB"/>
</dbReference>
<protein>
    <submittedName>
        <fullName evidence="8">FtsX-like permease family protein</fullName>
    </submittedName>
</protein>
<keyword evidence="3 6" id="KW-0812">Transmembrane</keyword>
<evidence type="ECO:0000256" key="2">
    <source>
        <dbReference type="ARBA" id="ARBA00022475"/>
    </source>
</evidence>
<keyword evidence="4 6" id="KW-1133">Transmembrane helix</keyword>
<evidence type="ECO:0000259" key="7">
    <source>
        <dbReference type="Pfam" id="PF02687"/>
    </source>
</evidence>
<evidence type="ECO:0000256" key="6">
    <source>
        <dbReference type="SAM" id="Phobius"/>
    </source>
</evidence>
<feature type="transmembrane region" description="Helical" evidence="6">
    <location>
        <begin position="79"/>
        <end position="103"/>
    </location>
</feature>
<reference evidence="8" key="1">
    <citation type="submission" date="2022-01" db="EMBL/GenBank/DDBJ databases">
        <title>Collection of gut derived symbiotic bacterial strains cultured from healthy donors.</title>
        <authorList>
            <person name="Lin H."/>
            <person name="Kohout C."/>
            <person name="Waligurski E."/>
            <person name="Pamer E.G."/>
        </authorList>
    </citation>
    <scope>NUCLEOTIDE SEQUENCE</scope>
    <source>
        <strain evidence="8">DFI.1.149</strain>
    </source>
</reference>
<dbReference type="GO" id="GO:0005886">
    <property type="term" value="C:plasma membrane"/>
    <property type="evidence" value="ECO:0007669"/>
    <property type="project" value="UniProtKB-SubCell"/>
</dbReference>
<evidence type="ECO:0000256" key="1">
    <source>
        <dbReference type="ARBA" id="ARBA00004651"/>
    </source>
</evidence>
<dbReference type="Pfam" id="PF02687">
    <property type="entry name" value="FtsX"/>
    <property type="match status" value="1"/>
</dbReference>
<gene>
    <name evidence="8" type="ORF">L0P03_01430</name>
</gene>
<dbReference type="InterPro" id="IPR003838">
    <property type="entry name" value="ABC3_permease_C"/>
</dbReference>
<evidence type="ECO:0000313" key="8">
    <source>
        <dbReference type="EMBL" id="MCG4958520.1"/>
    </source>
</evidence>
<comment type="caution">
    <text evidence="8">The sequence shown here is derived from an EMBL/GenBank/DDBJ whole genome shotgun (WGS) entry which is preliminary data.</text>
</comment>
<keyword evidence="5 6" id="KW-0472">Membrane</keyword>
<dbReference type="EMBL" id="JAKNDN010000002">
    <property type="protein sequence ID" value="MCG4958520.1"/>
    <property type="molecule type" value="Genomic_DNA"/>
</dbReference>
<dbReference type="PANTHER" id="PTHR30572:SF18">
    <property type="entry name" value="ABC-TYPE MACROLIDE FAMILY EXPORT SYSTEM PERMEASE COMPONENT 2"/>
    <property type="match status" value="1"/>
</dbReference>
<sequence>MVPPGNEPRIIPGIYLPFPEGYINETLYVKFRPGYVQQGIQPLKDKVQAQLSSFTPLYIENLWVDMEGYLSKVIELGSMIFWLAVFCILISALGVYSAMMLAVEKRSREMAIRKINGATLTDIAGIFYLHYLKLLIFAACIAFPLIYGTMHRWLEEYSHRITLRPDVFAAIFILMMIIMLLTIGSQLLKIIRVNPTEVLKND</sequence>
<proteinExistence type="predicted"/>
<comment type="subcellular location">
    <subcellularLocation>
        <location evidence="1">Cell membrane</location>
        <topology evidence="1">Multi-pass membrane protein</topology>
    </subcellularLocation>
</comment>
<evidence type="ECO:0000256" key="4">
    <source>
        <dbReference type="ARBA" id="ARBA00022989"/>
    </source>
</evidence>
<dbReference type="PANTHER" id="PTHR30572">
    <property type="entry name" value="MEMBRANE COMPONENT OF TRANSPORTER-RELATED"/>
    <property type="match status" value="1"/>
</dbReference>
<dbReference type="Proteomes" id="UP001199750">
    <property type="component" value="Unassembled WGS sequence"/>
</dbReference>
<dbReference type="AlphaFoldDB" id="A0AAW5C3N9"/>
<keyword evidence="2" id="KW-1003">Cell membrane</keyword>
<feature type="transmembrane region" description="Helical" evidence="6">
    <location>
        <begin position="123"/>
        <end position="147"/>
    </location>
</feature>
<feature type="domain" description="ABC3 transporter permease C-terminal" evidence="7">
    <location>
        <begin position="83"/>
        <end position="195"/>
    </location>
</feature>
<evidence type="ECO:0000313" key="9">
    <source>
        <dbReference type="Proteomes" id="UP001199750"/>
    </source>
</evidence>
<accession>A0AAW5C3N9</accession>